<evidence type="ECO:0000259" key="11">
    <source>
        <dbReference type="Pfam" id="PF01478"/>
    </source>
</evidence>
<dbReference type="PANTHER" id="PTHR30487:SF0">
    <property type="entry name" value="PREPILIN LEADER PEPTIDASE_N-METHYLTRANSFERASE-RELATED"/>
    <property type="match status" value="1"/>
</dbReference>
<dbReference type="InterPro" id="IPR050882">
    <property type="entry name" value="Prepilin_peptidase/N-MTase"/>
</dbReference>
<evidence type="ECO:0000256" key="10">
    <source>
        <dbReference type="SAM" id="Phobius"/>
    </source>
</evidence>
<feature type="transmembrane region" description="Helical" evidence="10">
    <location>
        <begin position="230"/>
        <end position="247"/>
    </location>
</feature>
<dbReference type="RefSeq" id="WP_133496324.1">
    <property type="nucleotide sequence ID" value="NZ_BMLU01000010.1"/>
</dbReference>
<dbReference type="OrthoDB" id="9789291at2"/>
<evidence type="ECO:0000256" key="4">
    <source>
        <dbReference type="ARBA" id="ARBA00022519"/>
    </source>
</evidence>
<dbReference type="GO" id="GO:0005886">
    <property type="term" value="C:plasma membrane"/>
    <property type="evidence" value="ECO:0007669"/>
    <property type="project" value="UniProtKB-SubCell"/>
</dbReference>
<feature type="transmembrane region" description="Helical" evidence="10">
    <location>
        <begin position="153"/>
        <end position="173"/>
    </location>
</feature>
<feature type="transmembrane region" description="Helical" evidence="10">
    <location>
        <begin position="193"/>
        <end position="218"/>
    </location>
</feature>
<keyword evidence="6 10" id="KW-1133">Transmembrane helix</keyword>
<dbReference type="GO" id="GO:0008168">
    <property type="term" value="F:methyltransferase activity"/>
    <property type="evidence" value="ECO:0007669"/>
    <property type="project" value="UniProtKB-KW"/>
</dbReference>
<dbReference type="PANTHER" id="PTHR30487">
    <property type="entry name" value="TYPE 4 PREPILIN-LIKE PROTEINS LEADER PEPTIDE-PROCESSING ENZYME"/>
    <property type="match status" value="1"/>
</dbReference>
<evidence type="ECO:0000256" key="2">
    <source>
        <dbReference type="ARBA" id="ARBA00005801"/>
    </source>
</evidence>
<keyword evidence="9" id="KW-0378">Hydrolase</keyword>
<dbReference type="Pfam" id="PF06750">
    <property type="entry name" value="A24_N_bact"/>
    <property type="match status" value="1"/>
</dbReference>
<keyword evidence="9" id="KW-0511">Multifunctional enzyme</keyword>
<keyword evidence="7 10" id="KW-0472">Membrane</keyword>
<accession>A0A4R6FIG1</accession>
<proteinExistence type="inferred from homology"/>
<protein>
    <recommendedName>
        <fullName evidence="9">Prepilin leader peptidase/N-methyltransferase</fullName>
        <ecNumber evidence="9">2.1.1.-</ecNumber>
        <ecNumber evidence="9">3.4.23.43</ecNumber>
    </recommendedName>
</protein>
<keyword evidence="3" id="KW-1003">Cell membrane</keyword>
<evidence type="ECO:0000256" key="3">
    <source>
        <dbReference type="ARBA" id="ARBA00022475"/>
    </source>
</evidence>
<feature type="transmembrane region" description="Helical" evidence="10">
    <location>
        <begin position="6"/>
        <end position="30"/>
    </location>
</feature>
<name>A0A4R6FIG1_9SPHN</name>
<feature type="domain" description="Prepilin peptidase A24 N-terminal" evidence="12">
    <location>
        <begin position="14"/>
        <end position="91"/>
    </location>
</feature>
<sequence length="249" mass="25627">MADSLWLWPAALSVLGLIFGSFIATVVLRWPEERSPLHGRSVCDQCGKSLSAGELVPLISFLAQRGRCRACGGSISRVHPACEALAMLIGLSAGLAMPGWAGVAGAVFGWLLLTLGALDWRAFWLPDLLTGALALAGIVAGLCGLMPSLIDRAIGGAAGFAAIWLVAAGYRHLRGRDGLGGGDAKLVGAIGLWLGWRALPLLVLSASLIGLIAVLSAILRGQRMAATTPLPLGTMLALAGYALWLTGAG</sequence>
<dbReference type="GO" id="GO:0006465">
    <property type="term" value="P:signal peptide processing"/>
    <property type="evidence" value="ECO:0007669"/>
    <property type="project" value="TreeGrafter"/>
</dbReference>
<comment type="catalytic activity">
    <reaction evidence="9">
        <text>Typically cleaves a -Gly-|-Phe- bond to release an N-terminal, basic peptide of 5-8 residues from type IV prepilin, and then N-methylates the new N-terminal amino group, the methyl donor being S-adenosyl-L-methionine.</text>
        <dbReference type="EC" id="3.4.23.43"/>
    </reaction>
</comment>
<feature type="transmembrane region" description="Helical" evidence="10">
    <location>
        <begin position="84"/>
        <end position="111"/>
    </location>
</feature>
<feature type="domain" description="Prepilin type IV endopeptidase peptidase" evidence="11">
    <location>
        <begin position="107"/>
        <end position="214"/>
    </location>
</feature>
<dbReference type="GO" id="GO:0032259">
    <property type="term" value="P:methylation"/>
    <property type="evidence" value="ECO:0007669"/>
    <property type="project" value="UniProtKB-KW"/>
</dbReference>
<evidence type="ECO:0000256" key="1">
    <source>
        <dbReference type="ARBA" id="ARBA00004429"/>
    </source>
</evidence>
<keyword evidence="14" id="KW-1185">Reference proteome</keyword>
<comment type="caution">
    <text evidence="13">The sequence shown here is derived from an EMBL/GenBank/DDBJ whole genome shotgun (WGS) entry which is preliminary data.</text>
</comment>
<feature type="transmembrane region" description="Helical" evidence="10">
    <location>
        <begin position="123"/>
        <end position="146"/>
    </location>
</feature>
<dbReference type="AlphaFoldDB" id="A0A4R6FIG1"/>
<evidence type="ECO:0000256" key="7">
    <source>
        <dbReference type="ARBA" id="ARBA00023136"/>
    </source>
</evidence>
<comment type="similarity">
    <text evidence="2 8">Belongs to the peptidase A24 family.</text>
</comment>
<keyword evidence="5 9" id="KW-0812">Transmembrane</keyword>
<evidence type="ECO:0000313" key="13">
    <source>
        <dbReference type="EMBL" id="TDN80285.1"/>
    </source>
</evidence>
<keyword evidence="9" id="KW-0645">Protease</keyword>
<evidence type="ECO:0000256" key="9">
    <source>
        <dbReference type="RuleBase" id="RU003794"/>
    </source>
</evidence>
<evidence type="ECO:0000313" key="14">
    <source>
        <dbReference type="Proteomes" id="UP000295493"/>
    </source>
</evidence>
<keyword evidence="9" id="KW-0489">Methyltransferase</keyword>
<dbReference type="Pfam" id="PF01478">
    <property type="entry name" value="Peptidase_A24"/>
    <property type="match status" value="1"/>
</dbReference>
<dbReference type="PRINTS" id="PR00864">
    <property type="entry name" value="PREPILNPTASE"/>
</dbReference>
<keyword evidence="4" id="KW-0997">Cell inner membrane</keyword>
<organism evidence="13 14">
    <name type="scientific">Stakelama pacifica</name>
    <dbReference type="NCBI Taxonomy" id="517720"/>
    <lineage>
        <taxon>Bacteria</taxon>
        <taxon>Pseudomonadati</taxon>
        <taxon>Pseudomonadota</taxon>
        <taxon>Alphaproteobacteria</taxon>
        <taxon>Sphingomonadales</taxon>
        <taxon>Sphingomonadaceae</taxon>
        <taxon>Stakelama</taxon>
    </lineage>
</organism>
<evidence type="ECO:0000256" key="5">
    <source>
        <dbReference type="ARBA" id="ARBA00022692"/>
    </source>
</evidence>
<keyword evidence="9" id="KW-0808">Transferase</keyword>
<gene>
    <name evidence="13" type="ORF">EV664_11078</name>
</gene>
<dbReference type="Gene3D" id="1.20.120.1220">
    <property type="match status" value="1"/>
</dbReference>
<comment type="function">
    <text evidence="9">Plays an essential role in type IV pili and type II pseudopili formation by proteolytically removing the leader sequence from substrate proteins and subsequently monomethylating the alpha-amino group of the newly exposed N-terminal phenylalanine.</text>
</comment>
<reference evidence="13 14" key="1">
    <citation type="submission" date="2019-03" db="EMBL/GenBank/DDBJ databases">
        <title>Genomic Encyclopedia of Type Strains, Phase IV (KMG-IV): sequencing the most valuable type-strain genomes for metagenomic binning, comparative biology and taxonomic classification.</title>
        <authorList>
            <person name="Goeker M."/>
        </authorList>
    </citation>
    <scope>NUCLEOTIDE SEQUENCE [LARGE SCALE GENOMIC DNA]</scope>
    <source>
        <strain evidence="13 14">DSM 25059</strain>
    </source>
</reference>
<evidence type="ECO:0000259" key="12">
    <source>
        <dbReference type="Pfam" id="PF06750"/>
    </source>
</evidence>
<dbReference type="InterPro" id="IPR010627">
    <property type="entry name" value="Prepilin_pept_A24_N"/>
</dbReference>
<comment type="subcellular location">
    <subcellularLocation>
        <location evidence="1">Cell inner membrane</location>
        <topology evidence="1">Multi-pass membrane protein</topology>
    </subcellularLocation>
    <subcellularLocation>
        <location evidence="9">Cell membrane</location>
        <topology evidence="9">Multi-pass membrane protein</topology>
    </subcellularLocation>
</comment>
<evidence type="ECO:0000256" key="6">
    <source>
        <dbReference type="ARBA" id="ARBA00022989"/>
    </source>
</evidence>
<dbReference type="EC" id="3.4.23.43" evidence="9"/>
<dbReference type="Proteomes" id="UP000295493">
    <property type="component" value="Unassembled WGS sequence"/>
</dbReference>
<evidence type="ECO:0000256" key="8">
    <source>
        <dbReference type="RuleBase" id="RU003793"/>
    </source>
</evidence>
<dbReference type="InterPro" id="IPR014032">
    <property type="entry name" value="Peptidase_A24A_bac"/>
</dbReference>
<dbReference type="EC" id="2.1.1.-" evidence="9"/>
<dbReference type="InterPro" id="IPR000045">
    <property type="entry name" value="Prepilin_IV_endopep_pep"/>
</dbReference>
<dbReference type="EMBL" id="SNWD01000010">
    <property type="protein sequence ID" value="TDN80285.1"/>
    <property type="molecule type" value="Genomic_DNA"/>
</dbReference>
<dbReference type="GO" id="GO:0004190">
    <property type="term" value="F:aspartic-type endopeptidase activity"/>
    <property type="evidence" value="ECO:0007669"/>
    <property type="project" value="UniProtKB-EC"/>
</dbReference>